<dbReference type="Proteomes" id="UP000770785">
    <property type="component" value="Unassembled WGS sequence"/>
</dbReference>
<organism evidence="1 2">
    <name type="scientific">Neolewinella antarctica</name>
    <dbReference type="NCBI Taxonomy" id="442734"/>
    <lineage>
        <taxon>Bacteria</taxon>
        <taxon>Pseudomonadati</taxon>
        <taxon>Bacteroidota</taxon>
        <taxon>Saprospiria</taxon>
        <taxon>Saprospirales</taxon>
        <taxon>Lewinellaceae</taxon>
        <taxon>Neolewinella</taxon>
    </lineage>
</organism>
<evidence type="ECO:0008006" key="3">
    <source>
        <dbReference type="Google" id="ProtNLM"/>
    </source>
</evidence>
<keyword evidence="2" id="KW-1185">Reference proteome</keyword>
<dbReference type="RefSeq" id="WP_168038408.1">
    <property type="nucleotide sequence ID" value="NZ_JAATJH010000004.1"/>
</dbReference>
<reference evidence="1 2" key="1">
    <citation type="submission" date="2020-03" db="EMBL/GenBank/DDBJ databases">
        <title>Genomic Encyclopedia of Type Strains, Phase IV (KMG-IV): sequencing the most valuable type-strain genomes for metagenomic binning, comparative biology and taxonomic classification.</title>
        <authorList>
            <person name="Goeker M."/>
        </authorList>
    </citation>
    <scope>NUCLEOTIDE SEQUENCE [LARGE SCALE GENOMIC DNA]</scope>
    <source>
        <strain evidence="1 2">DSM 105096</strain>
    </source>
</reference>
<gene>
    <name evidence="1" type="ORF">GGR27_002892</name>
</gene>
<accession>A0ABX0XEQ0</accession>
<evidence type="ECO:0000313" key="2">
    <source>
        <dbReference type="Proteomes" id="UP000770785"/>
    </source>
</evidence>
<evidence type="ECO:0000313" key="1">
    <source>
        <dbReference type="EMBL" id="NJC27379.1"/>
    </source>
</evidence>
<dbReference type="PROSITE" id="PS51257">
    <property type="entry name" value="PROKAR_LIPOPROTEIN"/>
    <property type="match status" value="1"/>
</dbReference>
<comment type="caution">
    <text evidence="1">The sequence shown here is derived from an EMBL/GenBank/DDBJ whole genome shotgun (WGS) entry which is preliminary data.</text>
</comment>
<sequence>MAKFFYFSAAFSLLTILGCLGNAEGERLFEVQYPVHDFVIPAGQQSNSTIVAPQASLPTRFAEEIARANVTADDIDLIGGFRARVVSLTGDNFNEIRRIELRACPLGQRTGCDPAQLIFTVDDLVNRNLRTVNLNPSLVNARETFLGEQMRVEVVLFPVNVTTISFDARLEWSVQAVGDLD</sequence>
<dbReference type="EMBL" id="JAATJH010000004">
    <property type="protein sequence ID" value="NJC27379.1"/>
    <property type="molecule type" value="Genomic_DNA"/>
</dbReference>
<proteinExistence type="predicted"/>
<name>A0ABX0XEQ0_9BACT</name>
<protein>
    <recommendedName>
        <fullName evidence="3">Lipoprotein</fullName>
    </recommendedName>
</protein>